<evidence type="ECO:0000313" key="2">
    <source>
        <dbReference type="Proteomes" id="UP000198515"/>
    </source>
</evidence>
<protein>
    <recommendedName>
        <fullName evidence="3">Periplasmic protein</fullName>
    </recommendedName>
</protein>
<accession>A0A1C4F3X3</accession>
<gene>
    <name evidence="1" type="ORF">GA0061070_103059</name>
</gene>
<dbReference type="OrthoDB" id="6566089at2"/>
<evidence type="ECO:0008006" key="3">
    <source>
        <dbReference type="Google" id="ProtNLM"/>
    </source>
</evidence>
<keyword evidence="2" id="KW-1185">Reference proteome</keyword>
<organism evidence="1 2">
    <name type="scientific">Kosakonia oryziphila</name>
    <dbReference type="NCBI Taxonomy" id="1005667"/>
    <lineage>
        <taxon>Bacteria</taxon>
        <taxon>Pseudomonadati</taxon>
        <taxon>Pseudomonadota</taxon>
        <taxon>Gammaproteobacteria</taxon>
        <taxon>Enterobacterales</taxon>
        <taxon>Enterobacteriaceae</taxon>
        <taxon>Kosakonia</taxon>
    </lineage>
</organism>
<dbReference type="Proteomes" id="UP000198515">
    <property type="component" value="Unassembled WGS sequence"/>
</dbReference>
<dbReference type="EMBL" id="FMBC01000030">
    <property type="protein sequence ID" value="SCC50363.1"/>
    <property type="molecule type" value="Genomic_DNA"/>
</dbReference>
<sequence length="101" mass="11068">MFQLRAGSQALVIGAQTANGRCNIGKAVELFGLCQPGERFLNPVNGVITEMPRNTGRALWLVTGNVTAFDGQQGFAFIRAEHLMPLQPDSEPQDLRERVID</sequence>
<reference evidence="2" key="1">
    <citation type="submission" date="2016-08" db="EMBL/GenBank/DDBJ databases">
        <authorList>
            <person name="Varghese N."/>
            <person name="Submissions Spin"/>
        </authorList>
    </citation>
    <scope>NUCLEOTIDE SEQUENCE [LARGE SCALE GENOMIC DNA]</scope>
    <source>
        <strain evidence="2">REICA_142</strain>
    </source>
</reference>
<proteinExistence type="predicted"/>
<dbReference type="AlphaFoldDB" id="A0A1C4F3X3"/>
<evidence type="ECO:0000313" key="1">
    <source>
        <dbReference type="EMBL" id="SCC50363.1"/>
    </source>
</evidence>
<name>A0A1C4F3X3_9ENTR</name>
<dbReference type="RefSeq" id="WP_090136872.1">
    <property type="nucleotide sequence ID" value="NZ_FMBC01000030.1"/>
</dbReference>